<dbReference type="InterPro" id="IPR002123">
    <property type="entry name" value="Plipid/glycerol_acylTrfase"/>
</dbReference>
<sequence length="397" mass="45388">MDVAVVGIVFLTSLVVTGWTGVAWVLTPCFLLAALPLPAFLQTKRFYRRVTRFIQWAWMGQVVLLLEKLFGIQVRVYGDAETKAHESEIPQDRALWLSNHRTRIDWMLLWSVAWRTRTLHQLRIVLKAPLRRIPIFGWAMQHFIFIFLARPSAGYKLRLPSYINDCAYVMQQRRWADDQVNLRKLLPFLTSTEPEASYLLFPEGTDLSESNLEKSAAFAEKNGLQPRQYSLYPRTTGWTFMFPLLRSQLTAIYDVTMFYVDYAANERPSEASLLTGRVPRMIHFYIERVDISALRDKSESELATWLEKRFERKESLLKTFYEENGKLPHGAEPLFQQSRGPAMAVLVAFWLASIGAATICGLIGNFISVIAAVVIVAGYNISTTYGPGVDGFLIDNL</sequence>
<keyword evidence="2" id="KW-0808">Transferase</keyword>
<gene>
    <name evidence="6" type="ORF">JG688_00014274</name>
</gene>
<dbReference type="Pfam" id="PF16076">
    <property type="entry name" value="Acyltransf_C"/>
    <property type="match status" value="1"/>
</dbReference>
<dbReference type="SMART" id="SM00563">
    <property type="entry name" value="PlsC"/>
    <property type="match status" value="1"/>
</dbReference>
<name>A0A8J5ME24_9STRA</name>
<proteinExistence type="inferred from homology"/>
<comment type="caution">
    <text evidence="6">The sequence shown here is derived from an EMBL/GenBank/DDBJ whole genome shotgun (WGS) entry which is preliminary data.</text>
</comment>
<dbReference type="EMBL" id="JAENGY010001332">
    <property type="protein sequence ID" value="KAG6950189.1"/>
    <property type="molecule type" value="Genomic_DNA"/>
</dbReference>
<keyword evidence="4" id="KW-0812">Transmembrane</keyword>
<evidence type="ECO:0000313" key="6">
    <source>
        <dbReference type="EMBL" id="KAG6950189.1"/>
    </source>
</evidence>
<dbReference type="GO" id="GO:0016746">
    <property type="term" value="F:acyltransferase activity"/>
    <property type="evidence" value="ECO:0007669"/>
    <property type="project" value="UniProtKB-KW"/>
</dbReference>
<dbReference type="PANTHER" id="PTHR10983">
    <property type="entry name" value="1-ACYLGLYCEROL-3-PHOSPHATE ACYLTRANSFERASE-RELATED"/>
    <property type="match status" value="1"/>
</dbReference>
<organism evidence="6 7">
    <name type="scientific">Phytophthora aleatoria</name>
    <dbReference type="NCBI Taxonomy" id="2496075"/>
    <lineage>
        <taxon>Eukaryota</taxon>
        <taxon>Sar</taxon>
        <taxon>Stramenopiles</taxon>
        <taxon>Oomycota</taxon>
        <taxon>Peronosporomycetes</taxon>
        <taxon>Peronosporales</taxon>
        <taxon>Peronosporaceae</taxon>
        <taxon>Phytophthora</taxon>
    </lineage>
</organism>
<dbReference type="PANTHER" id="PTHR10983:SF16">
    <property type="entry name" value="LYSOCARDIOLIPIN ACYLTRANSFERASE 1"/>
    <property type="match status" value="1"/>
</dbReference>
<dbReference type="Proteomes" id="UP000709295">
    <property type="component" value="Unassembled WGS sequence"/>
</dbReference>
<dbReference type="Pfam" id="PF01553">
    <property type="entry name" value="Acyltransferase"/>
    <property type="match status" value="1"/>
</dbReference>
<evidence type="ECO:0000256" key="4">
    <source>
        <dbReference type="SAM" id="Phobius"/>
    </source>
</evidence>
<evidence type="ECO:0000256" key="1">
    <source>
        <dbReference type="ARBA" id="ARBA00008655"/>
    </source>
</evidence>
<reference evidence="6" key="1">
    <citation type="submission" date="2021-01" db="EMBL/GenBank/DDBJ databases">
        <title>Phytophthora aleatoria, a newly-described species from Pinus radiata is distinct from Phytophthora cactorum isolates based on comparative genomics.</title>
        <authorList>
            <person name="Mcdougal R."/>
            <person name="Panda P."/>
            <person name="Williams N."/>
            <person name="Studholme D.J."/>
        </authorList>
    </citation>
    <scope>NUCLEOTIDE SEQUENCE</scope>
    <source>
        <strain evidence="6">NZFS 4037</strain>
    </source>
</reference>
<evidence type="ECO:0000259" key="5">
    <source>
        <dbReference type="SMART" id="SM00563"/>
    </source>
</evidence>
<feature type="domain" description="Phospholipid/glycerol acyltransferase" evidence="5">
    <location>
        <begin position="94"/>
        <end position="239"/>
    </location>
</feature>
<feature type="transmembrane region" description="Helical" evidence="4">
    <location>
        <begin position="344"/>
        <end position="377"/>
    </location>
</feature>
<dbReference type="GO" id="GO:0012505">
    <property type="term" value="C:endomembrane system"/>
    <property type="evidence" value="ECO:0007669"/>
    <property type="project" value="TreeGrafter"/>
</dbReference>
<evidence type="ECO:0000313" key="7">
    <source>
        <dbReference type="Proteomes" id="UP000709295"/>
    </source>
</evidence>
<keyword evidence="3" id="KW-0012">Acyltransferase</keyword>
<protein>
    <recommendedName>
        <fullName evidence="5">Phospholipid/glycerol acyltransferase domain-containing protein</fullName>
    </recommendedName>
</protein>
<keyword evidence="7" id="KW-1185">Reference proteome</keyword>
<keyword evidence="4" id="KW-1133">Transmembrane helix</keyword>
<comment type="similarity">
    <text evidence="1">Belongs to the 1-acyl-sn-glycerol-3-phosphate acyltransferase family.</text>
</comment>
<accession>A0A8J5ME24</accession>
<dbReference type="CDD" id="cd07990">
    <property type="entry name" value="LPLAT_LCLAT1-like"/>
    <property type="match status" value="1"/>
</dbReference>
<dbReference type="InterPro" id="IPR032098">
    <property type="entry name" value="Acyltransf_C"/>
</dbReference>
<dbReference type="AlphaFoldDB" id="A0A8J5ME24"/>
<keyword evidence="4" id="KW-0472">Membrane</keyword>
<evidence type="ECO:0000256" key="2">
    <source>
        <dbReference type="ARBA" id="ARBA00022679"/>
    </source>
</evidence>
<evidence type="ECO:0000256" key="3">
    <source>
        <dbReference type="ARBA" id="ARBA00023315"/>
    </source>
</evidence>